<keyword evidence="2" id="KW-1015">Disulfide bond</keyword>
<dbReference type="Pfam" id="PF01453">
    <property type="entry name" value="B_lectin"/>
    <property type="match status" value="1"/>
</dbReference>
<evidence type="ECO:0000256" key="3">
    <source>
        <dbReference type="ARBA" id="ARBA00023180"/>
    </source>
</evidence>
<dbReference type="Proteomes" id="UP000516437">
    <property type="component" value="Chromosome 4"/>
</dbReference>
<accession>A0A6A1VUQ2</accession>
<dbReference type="OrthoDB" id="1922443at2759"/>
<dbReference type="SUPFAM" id="SSF51110">
    <property type="entry name" value="alpha-D-mannose-specific plant lectins"/>
    <property type="match status" value="1"/>
</dbReference>
<dbReference type="PANTHER" id="PTHR32444">
    <property type="entry name" value="BULB-TYPE LECTIN DOMAIN-CONTAINING PROTEIN"/>
    <property type="match status" value="1"/>
</dbReference>
<dbReference type="PANTHER" id="PTHR32444:SF234">
    <property type="entry name" value="RECEPTOR-LIKE SERINE_THREONINE-PROTEIN KINASE"/>
    <property type="match status" value="1"/>
</dbReference>
<comment type="caution">
    <text evidence="5">The sequence shown here is derived from an EMBL/GenBank/DDBJ whole genome shotgun (WGS) entry which is preliminary data.</text>
</comment>
<dbReference type="InterPro" id="IPR000858">
    <property type="entry name" value="S_locus_glycoprot_dom"/>
</dbReference>
<evidence type="ECO:0000313" key="6">
    <source>
        <dbReference type="Proteomes" id="UP000516437"/>
    </source>
</evidence>
<dbReference type="AlphaFoldDB" id="A0A6A1VUQ2"/>
<dbReference type="PROSITE" id="PS50927">
    <property type="entry name" value="BULB_LECTIN"/>
    <property type="match status" value="1"/>
</dbReference>
<sequence length="364" mass="42184">MAPVHSIRRRYLTHLQAWNEVTKHRLSNNPSVGWQVEDWVAVTLVFYHPILDFRNAKQLSCSGSSMPHDQWVKFRSQFLYSEQASYGVDSITQTQSLIDGKTLVSKEGSFELGFFRPGSSTNRYLGICQNKKVIWSTSPPRQQSQNLLLQLLDSGNLVLRDERSDNPEDYVWQSFDYPSDTLLPGMKHGWDLRRGLNRRLTSWRNWEDPSPGDFTFEIQLHNYPEGYIWKGSKIFFRSGPWNGIGTSGSPSLKQNSIYQFTFVTNEDEVYFLYTLKNKSVITRVVINQSDTPFERFTWVDTEKIWNLYSTLPKDLCDSYALCGAYGNCIISDSPVCQCLKGFRPKSEEKWDLTDWTQGCVPRNR</sequence>
<keyword evidence="3" id="KW-0325">Glycoprotein</keyword>
<dbReference type="InterPro" id="IPR036426">
    <property type="entry name" value="Bulb-type_lectin_dom_sf"/>
</dbReference>
<protein>
    <recommendedName>
        <fullName evidence="4">Bulb-type lectin domain-containing protein</fullName>
    </recommendedName>
</protein>
<dbReference type="Gene3D" id="2.90.10.10">
    <property type="entry name" value="Bulb-type lectin domain"/>
    <property type="match status" value="1"/>
</dbReference>
<gene>
    <name evidence="5" type="ORF">CJ030_MR4G027351</name>
</gene>
<keyword evidence="6" id="KW-1185">Reference proteome</keyword>
<reference evidence="5 6" key="1">
    <citation type="journal article" date="2019" name="Plant Biotechnol. J.">
        <title>The red bayberry genome and genetic basis of sex determination.</title>
        <authorList>
            <person name="Jia H.M."/>
            <person name="Jia H.J."/>
            <person name="Cai Q.L."/>
            <person name="Wang Y."/>
            <person name="Zhao H.B."/>
            <person name="Yang W.F."/>
            <person name="Wang G.Y."/>
            <person name="Li Y.H."/>
            <person name="Zhan D.L."/>
            <person name="Shen Y.T."/>
            <person name="Niu Q.F."/>
            <person name="Chang L."/>
            <person name="Qiu J."/>
            <person name="Zhao L."/>
            <person name="Xie H.B."/>
            <person name="Fu W.Y."/>
            <person name="Jin J."/>
            <person name="Li X.W."/>
            <person name="Jiao Y."/>
            <person name="Zhou C.C."/>
            <person name="Tu T."/>
            <person name="Chai C.Y."/>
            <person name="Gao J.L."/>
            <person name="Fan L.J."/>
            <person name="van de Weg E."/>
            <person name="Wang J.Y."/>
            <person name="Gao Z.S."/>
        </authorList>
    </citation>
    <scope>NUCLEOTIDE SEQUENCE [LARGE SCALE GENOMIC DNA]</scope>
    <source>
        <tissue evidence="5">Leaves</tissue>
    </source>
</reference>
<evidence type="ECO:0000313" key="5">
    <source>
        <dbReference type="EMBL" id="KAB1215268.1"/>
    </source>
</evidence>
<keyword evidence="1" id="KW-0732">Signal</keyword>
<proteinExistence type="predicted"/>
<evidence type="ECO:0000259" key="4">
    <source>
        <dbReference type="PROSITE" id="PS50927"/>
    </source>
</evidence>
<name>A0A6A1VUQ2_9ROSI</name>
<evidence type="ECO:0000256" key="2">
    <source>
        <dbReference type="ARBA" id="ARBA00023157"/>
    </source>
</evidence>
<feature type="domain" description="Bulb-type lectin" evidence="4">
    <location>
        <begin position="88"/>
        <end position="206"/>
    </location>
</feature>
<dbReference type="SMART" id="SM00108">
    <property type="entry name" value="B_lectin"/>
    <property type="match status" value="1"/>
</dbReference>
<dbReference type="InterPro" id="IPR001480">
    <property type="entry name" value="Bulb-type_lectin_dom"/>
</dbReference>
<dbReference type="GO" id="GO:0048544">
    <property type="term" value="P:recognition of pollen"/>
    <property type="evidence" value="ECO:0007669"/>
    <property type="project" value="InterPro"/>
</dbReference>
<dbReference type="Pfam" id="PF00954">
    <property type="entry name" value="S_locus_glycop"/>
    <property type="match status" value="1"/>
</dbReference>
<organism evidence="5 6">
    <name type="scientific">Morella rubra</name>
    <name type="common">Chinese bayberry</name>
    <dbReference type="NCBI Taxonomy" id="262757"/>
    <lineage>
        <taxon>Eukaryota</taxon>
        <taxon>Viridiplantae</taxon>
        <taxon>Streptophyta</taxon>
        <taxon>Embryophyta</taxon>
        <taxon>Tracheophyta</taxon>
        <taxon>Spermatophyta</taxon>
        <taxon>Magnoliopsida</taxon>
        <taxon>eudicotyledons</taxon>
        <taxon>Gunneridae</taxon>
        <taxon>Pentapetalae</taxon>
        <taxon>rosids</taxon>
        <taxon>fabids</taxon>
        <taxon>Fagales</taxon>
        <taxon>Myricaceae</taxon>
        <taxon>Morella</taxon>
    </lineage>
</organism>
<evidence type="ECO:0000256" key="1">
    <source>
        <dbReference type="ARBA" id="ARBA00022729"/>
    </source>
</evidence>
<dbReference type="EMBL" id="RXIC02000022">
    <property type="protein sequence ID" value="KAB1215268.1"/>
    <property type="molecule type" value="Genomic_DNA"/>
</dbReference>